<evidence type="ECO:0000256" key="5">
    <source>
        <dbReference type="SAM" id="MobiDB-lite"/>
    </source>
</evidence>
<accession>A0A7T0G377</accession>
<evidence type="ECO:0000256" key="6">
    <source>
        <dbReference type="SAM" id="SignalP"/>
    </source>
</evidence>
<evidence type="ECO:0000256" key="3">
    <source>
        <dbReference type="ARBA" id="ARBA00023004"/>
    </source>
</evidence>
<dbReference type="InterPro" id="IPR009056">
    <property type="entry name" value="Cyt_c-like_dom"/>
</dbReference>
<evidence type="ECO:0000256" key="1">
    <source>
        <dbReference type="ARBA" id="ARBA00022617"/>
    </source>
</evidence>
<dbReference type="InterPro" id="IPR036909">
    <property type="entry name" value="Cyt_c-like_dom_sf"/>
</dbReference>
<evidence type="ECO:0000256" key="4">
    <source>
        <dbReference type="PROSITE-ProRule" id="PRU00433"/>
    </source>
</evidence>
<proteinExistence type="predicted"/>
<dbReference type="GO" id="GO:0009055">
    <property type="term" value="F:electron transfer activity"/>
    <property type="evidence" value="ECO:0007669"/>
    <property type="project" value="InterPro"/>
</dbReference>
<gene>
    <name evidence="8" type="ORF">G3M78_06420</name>
</gene>
<evidence type="ECO:0000313" key="8">
    <source>
        <dbReference type="EMBL" id="QPJ65043.1"/>
    </source>
</evidence>
<feature type="chain" id="PRO_5032627403" evidence="6">
    <location>
        <begin position="24"/>
        <end position="142"/>
    </location>
</feature>
<name>A0A7T0G377_9BACT</name>
<dbReference type="GO" id="GO:0046872">
    <property type="term" value="F:metal ion binding"/>
    <property type="evidence" value="ECO:0007669"/>
    <property type="project" value="UniProtKB-KW"/>
</dbReference>
<organism evidence="8 9">
    <name type="scientific">Candidatus Nitrohelix vancouverensis</name>
    <dbReference type="NCBI Taxonomy" id="2705534"/>
    <lineage>
        <taxon>Bacteria</taxon>
        <taxon>Pseudomonadati</taxon>
        <taxon>Nitrospinota/Tectimicrobiota group</taxon>
        <taxon>Nitrospinota</taxon>
        <taxon>Nitrospinia</taxon>
        <taxon>Nitrospinales</taxon>
        <taxon>Nitrospinaceae</taxon>
        <taxon>Candidatus Nitrohelix</taxon>
    </lineage>
</organism>
<sequence length="142" mass="15577">MKKVLVVVMITLFTWVMAGSAYAATKCPQPRKTKSAPGGDAGKDMTAKANKANGEKLYQKSAKPMACMQCHGKNGDGNGKLGAGLKPKPRNFTCAETMKDISPGQMYWIIKNGSPGTPMIKQMLKDNEIWDVIKYIQEDFMK</sequence>
<dbReference type="Proteomes" id="UP000594464">
    <property type="component" value="Chromosome"/>
</dbReference>
<feature type="region of interest" description="Disordered" evidence="5">
    <location>
        <begin position="27"/>
        <end position="46"/>
    </location>
</feature>
<keyword evidence="2 4" id="KW-0479">Metal-binding</keyword>
<evidence type="ECO:0000259" key="7">
    <source>
        <dbReference type="PROSITE" id="PS51007"/>
    </source>
</evidence>
<dbReference type="Gene3D" id="1.10.760.10">
    <property type="entry name" value="Cytochrome c-like domain"/>
    <property type="match status" value="1"/>
</dbReference>
<protein>
    <submittedName>
        <fullName evidence="8">Cytochrome c</fullName>
    </submittedName>
</protein>
<dbReference type="PROSITE" id="PS51007">
    <property type="entry name" value="CYTC"/>
    <property type="match status" value="1"/>
</dbReference>
<reference evidence="9" key="1">
    <citation type="submission" date="2020-02" db="EMBL/GenBank/DDBJ databases">
        <title>Genomic and physiological characterization of two novel Nitrospinaceae genera.</title>
        <authorList>
            <person name="Mueller A.J."/>
            <person name="Jung M.-Y."/>
            <person name="Strachan C.R."/>
            <person name="Herbold C.W."/>
            <person name="Kirkegaard R.H."/>
            <person name="Daims H."/>
        </authorList>
    </citation>
    <scope>NUCLEOTIDE SEQUENCE [LARGE SCALE GENOMIC DNA]</scope>
</reference>
<dbReference type="Pfam" id="PF13442">
    <property type="entry name" value="Cytochrome_CBB3"/>
    <property type="match status" value="1"/>
</dbReference>
<dbReference type="KEGG" id="nva:G3M78_06420"/>
<dbReference type="SUPFAM" id="SSF46626">
    <property type="entry name" value="Cytochrome c"/>
    <property type="match status" value="1"/>
</dbReference>
<keyword evidence="6" id="KW-0732">Signal</keyword>
<evidence type="ECO:0000256" key="2">
    <source>
        <dbReference type="ARBA" id="ARBA00022723"/>
    </source>
</evidence>
<keyword evidence="3 4" id="KW-0408">Iron</keyword>
<feature type="domain" description="Cytochrome c" evidence="7">
    <location>
        <begin position="49"/>
        <end position="140"/>
    </location>
</feature>
<dbReference type="GO" id="GO:0020037">
    <property type="term" value="F:heme binding"/>
    <property type="evidence" value="ECO:0007669"/>
    <property type="project" value="InterPro"/>
</dbReference>
<dbReference type="AlphaFoldDB" id="A0A7T0G377"/>
<keyword evidence="1 4" id="KW-0349">Heme</keyword>
<dbReference type="EMBL" id="CP048620">
    <property type="protein sequence ID" value="QPJ65043.1"/>
    <property type="molecule type" value="Genomic_DNA"/>
</dbReference>
<feature type="signal peptide" evidence="6">
    <location>
        <begin position="1"/>
        <end position="23"/>
    </location>
</feature>
<evidence type="ECO:0000313" key="9">
    <source>
        <dbReference type="Proteomes" id="UP000594464"/>
    </source>
</evidence>